<dbReference type="Proteomes" id="UP000198287">
    <property type="component" value="Unassembled WGS sequence"/>
</dbReference>
<sequence length="144" mass="14838">MLNLPAFVCVSLLAVSFGRVEAVAMRSPRSLTTLAPSLINPKVKTTVASAAAAAVCPAPSICNSRNCCSYYCNTATDPCLMITGKPFCVDAVNGPYNAPTCTETRCLGCAVNSIPCGNLDCATIVAPAMVCDFSSIRGPLPQVG</sequence>
<dbReference type="EMBL" id="LNIX01000027">
    <property type="protein sequence ID" value="OXA42103.1"/>
    <property type="molecule type" value="Genomic_DNA"/>
</dbReference>
<keyword evidence="3" id="KW-1185">Reference proteome</keyword>
<comment type="caution">
    <text evidence="2">The sequence shown here is derived from an EMBL/GenBank/DDBJ whole genome shotgun (WGS) entry which is preliminary data.</text>
</comment>
<gene>
    <name evidence="2" type="ORF">Fcan01_23052</name>
</gene>
<reference evidence="2 3" key="1">
    <citation type="submission" date="2015-12" db="EMBL/GenBank/DDBJ databases">
        <title>The genome of Folsomia candida.</title>
        <authorList>
            <person name="Faddeeva A."/>
            <person name="Derks M.F."/>
            <person name="Anvar Y."/>
            <person name="Smit S."/>
            <person name="Van Straalen N."/>
            <person name="Roelofs D."/>
        </authorList>
    </citation>
    <scope>NUCLEOTIDE SEQUENCE [LARGE SCALE GENOMIC DNA]</scope>
    <source>
        <strain evidence="2 3">VU population</strain>
        <tissue evidence="2">Whole body</tissue>
    </source>
</reference>
<proteinExistence type="predicted"/>
<protein>
    <submittedName>
        <fullName evidence="2">Uncharacterized protein</fullName>
    </submittedName>
</protein>
<feature type="signal peptide" evidence="1">
    <location>
        <begin position="1"/>
        <end position="22"/>
    </location>
</feature>
<evidence type="ECO:0000313" key="3">
    <source>
        <dbReference type="Proteomes" id="UP000198287"/>
    </source>
</evidence>
<evidence type="ECO:0000256" key="1">
    <source>
        <dbReference type="SAM" id="SignalP"/>
    </source>
</evidence>
<feature type="chain" id="PRO_5012963074" evidence="1">
    <location>
        <begin position="23"/>
        <end position="144"/>
    </location>
</feature>
<organism evidence="2 3">
    <name type="scientific">Folsomia candida</name>
    <name type="common">Springtail</name>
    <dbReference type="NCBI Taxonomy" id="158441"/>
    <lineage>
        <taxon>Eukaryota</taxon>
        <taxon>Metazoa</taxon>
        <taxon>Ecdysozoa</taxon>
        <taxon>Arthropoda</taxon>
        <taxon>Hexapoda</taxon>
        <taxon>Collembola</taxon>
        <taxon>Entomobryomorpha</taxon>
        <taxon>Isotomoidea</taxon>
        <taxon>Isotomidae</taxon>
        <taxon>Proisotominae</taxon>
        <taxon>Folsomia</taxon>
    </lineage>
</organism>
<keyword evidence="1" id="KW-0732">Signal</keyword>
<name>A0A226DAB2_FOLCA</name>
<evidence type="ECO:0000313" key="2">
    <source>
        <dbReference type="EMBL" id="OXA42103.1"/>
    </source>
</evidence>
<dbReference type="AlphaFoldDB" id="A0A226DAB2"/>
<accession>A0A226DAB2</accession>